<dbReference type="PANTHER" id="PTHR38150">
    <property type="entry name" value="EF-HAND DOMAIN-CONTAINING PROTEIN"/>
    <property type="match status" value="1"/>
</dbReference>
<accession>A0D8H0</accession>
<proteinExistence type="predicted"/>
<dbReference type="Proteomes" id="UP000000600">
    <property type="component" value="Unassembled WGS sequence"/>
</dbReference>
<gene>
    <name evidence="1" type="ORF">GSPATT00014283001</name>
</gene>
<dbReference type="PANTHER" id="PTHR38150:SF1">
    <property type="entry name" value="PFU DOMAIN-CONTAINING PROTEIN"/>
    <property type="match status" value="1"/>
</dbReference>
<organism evidence="1 2">
    <name type="scientific">Paramecium tetraurelia</name>
    <dbReference type="NCBI Taxonomy" id="5888"/>
    <lineage>
        <taxon>Eukaryota</taxon>
        <taxon>Sar</taxon>
        <taxon>Alveolata</taxon>
        <taxon>Ciliophora</taxon>
        <taxon>Intramacronucleata</taxon>
        <taxon>Oligohymenophorea</taxon>
        <taxon>Peniculida</taxon>
        <taxon>Parameciidae</taxon>
        <taxon>Paramecium</taxon>
    </lineage>
</organism>
<dbReference type="InParanoid" id="A0D8H0"/>
<reference evidence="1 2" key="1">
    <citation type="journal article" date="2006" name="Nature">
        <title>Global trends of whole-genome duplications revealed by the ciliate Paramecium tetraurelia.</title>
        <authorList>
            <consortium name="Genoscope"/>
            <person name="Aury J.-M."/>
            <person name="Jaillon O."/>
            <person name="Duret L."/>
            <person name="Noel B."/>
            <person name="Jubin C."/>
            <person name="Porcel B.M."/>
            <person name="Segurens B."/>
            <person name="Daubin V."/>
            <person name="Anthouard V."/>
            <person name="Aiach N."/>
            <person name="Arnaiz O."/>
            <person name="Billaut A."/>
            <person name="Beisson J."/>
            <person name="Blanc I."/>
            <person name="Bouhouche K."/>
            <person name="Camara F."/>
            <person name="Duharcourt S."/>
            <person name="Guigo R."/>
            <person name="Gogendeau D."/>
            <person name="Katinka M."/>
            <person name="Keller A.-M."/>
            <person name="Kissmehl R."/>
            <person name="Klotz C."/>
            <person name="Koll F."/>
            <person name="Le Moue A."/>
            <person name="Lepere C."/>
            <person name="Malinsky S."/>
            <person name="Nowacki M."/>
            <person name="Nowak J.K."/>
            <person name="Plattner H."/>
            <person name="Poulain J."/>
            <person name="Ruiz F."/>
            <person name="Serrano V."/>
            <person name="Zagulski M."/>
            <person name="Dessen P."/>
            <person name="Betermier M."/>
            <person name="Weissenbach J."/>
            <person name="Scarpelli C."/>
            <person name="Schachter V."/>
            <person name="Sperling L."/>
            <person name="Meyer E."/>
            <person name="Cohen J."/>
            <person name="Wincker P."/>
        </authorList>
    </citation>
    <scope>NUCLEOTIDE SEQUENCE [LARGE SCALE GENOMIC DNA]</scope>
    <source>
        <strain evidence="1 2">Stock d4-2</strain>
    </source>
</reference>
<sequence length="444" mass="52773">MKSLQGDNPITPLTEKSILLPDNNNQEQFCPLSQLNNLIHQKQQNQNNQLNPTILTLKKNLHYKLNSDHQDLIQRKKNQLRNGYEQQQLQQCPFKPRISHKSIEMKSKDISQPRYLLAKKVYIQECSEPLQTQQYPSQKIKKKSNKEKHFWDRFSQSKQSVPQNPYYVSKVIIMKQGKFQIMKIIIKLTFLFQQQWNNSIYSWKFKSLQSRSINIEIWHLKSESLGLQKKHTTKQTQMLATQHRKRVASEIQHSYVTLNDYDQIYNKNKQKLIDQQERINQERCTFNLKINEAQVKSKYLQSKPQKVNNEVNQSQINITQFTQNKIKTRPALVEMKPANSNVAIERMIKGRVQRQLSQAIIKQRTCNSKKRQHLEEQIYEQEMRHKQPLMFIDVIVDNYKKERIAVNQNDTASKLATYIINKNKIDKSLQENLIKLIQQQLLNH</sequence>
<keyword evidence="2" id="KW-1185">Reference proteome</keyword>
<dbReference type="KEGG" id="ptm:GSPATT00014283001"/>
<dbReference type="RefSeq" id="XP_001446734.1">
    <property type="nucleotide sequence ID" value="XM_001446697.1"/>
</dbReference>
<dbReference type="GeneID" id="5032518"/>
<evidence type="ECO:0000313" key="2">
    <source>
        <dbReference type="Proteomes" id="UP000000600"/>
    </source>
</evidence>
<evidence type="ECO:0000313" key="1">
    <source>
        <dbReference type="EMBL" id="CAK79337.1"/>
    </source>
</evidence>
<dbReference type="HOGENOM" id="CLU_617471_0_0_1"/>
<dbReference type="EMBL" id="CT868330">
    <property type="protein sequence ID" value="CAK79337.1"/>
    <property type="molecule type" value="Genomic_DNA"/>
</dbReference>
<dbReference type="AlphaFoldDB" id="A0D8H0"/>
<name>A0D8H0_PARTE</name>
<protein>
    <submittedName>
        <fullName evidence="1">Uncharacterized protein</fullName>
    </submittedName>
</protein>